<keyword evidence="8" id="KW-0010">Activator</keyword>
<dbReference type="PANTHER" id="PTHR48111">
    <property type="entry name" value="REGULATOR OF RPOS"/>
    <property type="match status" value="1"/>
</dbReference>
<sequence length="226" mass="26091">MKTNILVVDDDVHIRELLRFLFSKEGYTVFEADNGEQASLIMEAEQVHLAVVDVMMPVKDGLALCSEIREHFDIPVILLTAKGELEDKEKGFISGTDDYMVKPFEPKELLFRARALLRRYQLVSSEVIKLNQTIINRKSYEVHIGEETLLLPLKEFQLLAQLASNPGRIFTREQLIQMLWGSDYEGDSRTIDVHIKRLRERFHERSHDFVITTVRGLGYKLEVSEG</sequence>
<evidence type="ECO:0000256" key="12">
    <source>
        <dbReference type="PROSITE-ProRule" id="PRU00169"/>
    </source>
</evidence>
<comment type="subcellular location">
    <subcellularLocation>
        <location evidence="1">Cytoplasm</location>
    </subcellularLocation>
</comment>
<evidence type="ECO:0000256" key="3">
    <source>
        <dbReference type="ARBA" id="ARBA00022553"/>
    </source>
</evidence>
<evidence type="ECO:0000256" key="4">
    <source>
        <dbReference type="ARBA" id="ARBA00023012"/>
    </source>
</evidence>
<comment type="function">
    <text evidence="10">Member of the two-component regulatory system HssS/HssR involved in intracellular heme homeostasis and tempering of staphylococcal virulence. Phosphorylated HssR binds to a direct repeat sequence within hrtAB promoter and activates the expression of hrtAB, an efflux pump, in response to extracellular heme, hemin, hemoglobin or blood.</text>
</comment>
<feature type="DNA-binding region" description="OmpR/PhoB-type" evidence="13">
    <location>
        <begin position="125"/>
        <end position="223"/>
    </location>
</feature>
<evidence type="ECO:0000256" key="6">
    <source>
        <dbReference type="ARBA" id="ARBA00023026"/>
    </source>
</evidence>
<evidence type="ECO:0000256" key="5">
    <source>
        <dbReference type="ARBA" id="ARBA00023015"/>
    </source>
</evidence>
<dbReference type="SMART" id="SM00862">
    <property type="entry name" value="Trans_reg_C"/>
    <property type="match status" value="1"/>
</dbReference>
<dbReference type="FunFam" id="3.40.50.2300:FF:000001">
    <property type="entry name" value="DNA-binding response regulator PhoB"/>
    <property type="match status" value="1"/>
</dbReference>
<evidence type="ECO:0000256" key="13">
    <source>
        <dbReference type="PROSITE-ProRule" id="PRU01091"/>
    </source>
</evidence>
<evidence type="ECO:0000256" key="9">
    <source>
        <dbReference type="ARBA" id="ARBA00023163"/>
    </source>
</evidence>
<organism evidence="16">
    <name type="scientific">Paenibacillus sp. SYP-B3998</name>
    <dbReference type="NCBI Taxonomy" id="2678564"/>
    <lineage>
        <taxon>Bacteria</taxon>
        <taxon>Bacillati</taxon>
        <taxon>Bacillota</taxon>
        <taxon>Bacilli</taxon>
        <taxon>Bacillales</taxon>
        <taxon>Paenibacillaceae</taxon>
        <taxon>Paenibacillus</taxon>
    </lineage>
</organism>
<dbReference type="InterPro" id="IPR001867">
    <property type="entry name" value="OmpR/PhoB-type_DNA-bd"/>
</dbReference>
<feature type="modified residue" description="4-aspartylphosphate" evidence="12">
    <location>
        <position position="53"/>
    </location>
</feature>
<proteinExistence type="predicted"/>
<keyword evidence="9" id="KW-0804">Transcription</keyword>
<dbReference type="Gene3D" id="6.10.250.690">
    <property type="match status" value="1"/>
</dbReference>
<dbReference type="PROSITE" id="PS50110">
    <property type="entry name" value="RESPONSE_REGULATORY"/>
    <property type="match status" value="1"/>
</dbReference>
<dbReference type="GO" id="GO:0032993">
    <property type="term" value="C:protein-DNA complex"/>
    <property type="evidence" value="ECO:0007669"/>
    <property type="project" value="TreeGrafter"/>
</dbReference>
<dbReference type="SMART" id="SM00448">
    <property type="entry name" value="REC"/>
    <property type="match status" value="1"/>
</dbReference>
<feature type="domain" description="OmpR/PhoB-type" evidence="15">
    <location>
        <begin position="125"/>
        <end position="223"/>
    </location>
</feature>
<feature type="domain" description="Response regulatory" evidence="14">
    <location>
        <begin position="4"/>
        <end position="117"/>
    </location>
</feature>
<keyword evidence="6" id="KW-0843">Virulence</keyword>
<dbReference type="PROSITE" id="PS51755">
    <property type="entry name" value="OMPR_PHOB"/>
    <property type="match status" value="1"/>
</dbReference>
<evidence type="ECO:0000313" key="16">
    <source>
        <dbReference type="EMBL" id="NEW09202.1"/>
    </source>
</evidence>
<dbReference type="Pfam" id="PF00072">
    <property type="entry name" value="Response_reg"/>
    <property type="match status" value="1"/>
</dbReference>
<dbReference type="AlphaFoldDB" id="A0A6G4A493"/>
<dbReference type="InterPro" id="IPR001789">
    <property type="entry name" value="Sig_transdc_resp-reg_receiver"/>
</dbReference>
<dbReference type="GO" id="GO:0000156">
    <property type="term" value="F:phosphorelay response regulator activity"/>
    <property type="evidence" value="ECO:0007669"/>
    <property type="project" value="TreeGrafter"/>
</dbReference>
<dbReference type="RefSeq" id="WP_163952834.1">
    <property type="nucleotide sequence ID" value="NZ_JAAIKC010000014.1"/>
</dbReference>
<dbReference type="FunFam" id="1.10.10.10:FF:000018">
    <property type="entry name" value="DNA-binding response regulator ResD"/>
    <property type="match status" value="1"/>
</dbReference>
<dbReference type="CDD" id="cd00383">
    <property type="entry name" value="trans_reg_C"/>
    <property type="match status" value="1"/>
</dbReference>
<dbReference type="InterPro" id="IPR039420">
    <property type="entry name" value="WalR-like"/>
</dbReference>
<evidence type="ECO:0000259" key="15">
    <source>
        <dbReference type="PROSITE" id="PS51755"/>
    </source>
</evidence>
<dbReference type="GO" id="GO:0006355">
    <property type="term" value="P:regulation of DNA-templated transcription"/>
    <property type="evidence" value="ECO:0007669"/>
    <property type="project" value="InterPro"/>
</dbReference>
<evidence type="ECO:0000256" key="7">
    <source>
        <dbReference type="ARBA" id="ARBA00023125"/>
    </source>
</evidence>
<dbReference type="Gene3D" id="3.40.50.2300">
    <property type="match status" value="1"/>
</dbReference>
<dbReference type="EMBL" id="JAAIKC010000014">
    <property type="protein sequence ID" value="NEW09202.1"/>
    <property type="molecule type" value="Genomic_DNA"/>
</dbReference>
<dbReference type="GO" id="GO:0005829">
    <property type="term" value="C:cytosol"/>
    <property type="evidence" value="ECO:0007669"/>
    <property type="project" value="TreeGrafter"/>
</dbReference>
<keyword evidence="3 12" id="KW-0597">Phosphoprotein</keyword>
<gene>
    <name evidence="16" type="ORF">GK047_24830</name>
</gene>
<dbReference type="SUPFAM" id="SSF52172">
    <property type="entry name" value="CheY-like"/>
    <property type="match status" value="1"/>
</dbReference>
<evidence type="ECO:0000256" key="1">
    <source>
        <dbReference type="ARBA" id="ARBA00004496"/>
    </source>
</evidence>
<dbReference type="CDD" id="cd17574">
    <property type="entry name" value="REC_OmpR"/>
    <property type="match status" value="1"/>
</dbReference>
<dbReference type="PANTHER" id="PTHR48111:SF49">
    <property type="entry name" value="HEME RESPONSE REGULATOR HSSR"/>
    <property type="match status" value="1"/>
</dbReference>
<name>A0A6G4A493_9BACL</name>
<keyword evidence="7 13" id="KW-0238">DNA-binding</keyword>
<keyword evidence="4" id="KW-0902">Two-component regulatory system</keyword>
<evidence type="ECO:0000256" key="2">
    <source>
        <dbReference type="ARBA" id="ARBA00022490"/>
    </source>
</evidence>
<keyword evidence="2" id="KW-0963">Cytoplasm</keyword>
<reference evidence="16" key="1">
    <citation type="submission" date="2020-02" db="EMBL/GenBank/DDBJ databases">
        <authorList>
            <person name="Shen X.-R."/>
            <person name="Zhang Y.-X."/>
        </authorList>
    </citation>
    <scope>NUCLEOTIDE SEQUENCE</scope>
    <source>
        <strain evidence="16">SYP-B3998</strain>
    </source>
</reference>
<evidence type="ECO:0000256" key="11">
    <source>
        <dbReference type="ARBA" id="ARBA00039976"/>
    </source>
</evidence>
<evidence type="ECO:0000256" key="10">
    <source>
        <dbReference type="ARBA" id="ARBA00037471"/>
    </source>
</evidence>
<evidence type="ECO:0000259" key="14">
    <source>
        <dbReference type="PROSITE" id="PS50110"/>
    </source>
</evidence>
<dbReference type="Gene3D" id="1.10.10.10">
    <property type="entry name" value="Winged helix-like DNA-binding domain superfamily/Winged helix DNA-binding domain"/>
    <property type="match status" value="1"/>
</dbReference>
<accession>A0A6G4A493</accession>
<protein>
    <recommendedName>
        <fullName evidence="11">Heme response regulator HssR</fullName>
    </recommendedName>
</protein>
<dbReference type="InterPro" id="IPR011006">
    <property type="entry name" value="CheY-like_superfamily"/>
</dbReference>
<keyword evidence="5" id="KW-0805">Transcription regulation</keyword>
<dbReference type="GO" id="GO:0000976">
    <property type="term" value="F:transcription cis-regulatory region binding"/>
    <property type="evidence" value="ECO:0007669"/>
    <property type="project" value="TreeGrafter"/>
</dbReference>
<evidence type="ECO:0000256" key="8">
    <source>
        <dbReference type="ARBA" id="ARBA00023159"/>
    </source>
</evidence>
<dbReference type="Pfam" id="PF00486">
    <property type="entry name" value="Trans_reg_C"/>
    <property type="match status" value="1"/>
</dbReference>
<comment type="caution">
    <text evidence="16">The sequence shown here is derived from an EMBL/GenBank/DDBJ whole genome shotgun (WGS) entry which is preliminary data.</text>
</comment>
<dbReference type="InterPro" id="IPR036388">
    <property type="entry name" value="WH-like_DNA-bd_sf"/>
</dbReference>